<sequence>MKLETENTCTIEGLEEYPLGYTCRGSQTVFRLFAPKATSVAVIIYDEYEHKAGLEFPLEKNEHGIWETLIQDTFYDKWYAYRINGPEDDPFFEPTEYHIADPRSRHVTSTNHHLQFPKTKIVENNTFDWEGDDYVTPEDPRDLIIYETHIKDMVAHSSAKTFVQGIYNDFREAEVGGIRHLKKLGVNAVEFLPLQKFGYYEPPFNEETYEGVKNTWNPYARNYWGYMTSFFFAPETIYASDASLEPGQVVGNSTKAANELKSLVKALHKEEISVIMDVVYNHASHYDLNPLKYTAKDHYFRLDEMGNYLNDSWTGNDIDTSQKHARELIVESVKHWMKEYHIDGFRFDLAGIIDWETIDLIKEEARKINPDVILIAEPWGGDYKPAGFSDHDWACWNDKIRNGFKGYHPKESKGFIFGETDPNLSRFGIENLLRGTLESGEHGLFNHSGHSVNYLESHDGYTLGDYIRIALDHSKADTVFEDKRTLTSLSEKEGKIAKLAALSLFVSQGIAMMHAGQEWARSKMIQDPAGIDPKNGMLDHDSYNKDNETNWLNFNEISLNKSLFEYYKGLIDLRLDAPALRKAAPDEINFKVYNDPLHITFSIDGKSSGDMYDYFVSLNASKEHAYEIILPDGYWEIVVNPDKAGSSTIQSVEKSMIVPATSGVVLRKLRVS</sequence>
<protein>
    <submittedName>
        <fullName evidence="3">Alpha-amylase family glycosyl hydrolase</fullName>
    </submittedName>
</protein>
<proteinExistence type="inferred from homology"/>
<comment type="similarity">
    <text evidence="1">Belongs to the glycosyl hydrolase 13 family.</text>
</comment>
<name>A0A9X2RIE0_9BACT</name>
<evidence type="ECO:0000256" key="1">
    <source>
        <dbReference type="ARBA" id="ARBA00008061"/>
    </source>
</evidence>
<evidence type="ECO:0000313" key="4">
    <source>
        <dbReference type="Proteomes" id="UP001139125"/>
    </source>
</evidence>
<evidence type="ECO:0000313" key="3">
    <source>
        <dbReference type="EMBL" id="MCP9292799.1"/>
    </source>
</evidence>
<dbReference type="EMBL" id="JANDBC010000003">
    <property type="protein sequence ID" value="MCP9292799.1"/>
    <property type="molecule type" value="Genomic_DNA"/>
</dbReference>
<dbReference type="InterPro" id="IPR004193">
    <property type="entry name" value="Glyco_hydro_13_N"/>
</dbReference>
<dbReference type="SUPFAM" id="SSF81296">
    <property type="entry name" value="E set domains"/>
    <property type="match status" value="1"/>
</dbReference>
<evidence type="ECO:0000259" key="2">
    <source>
        <dbReference type="SMART" id="SM00642"/>
    </source>
</evidence>
<keyword evidence="4" id="KW-1185">Reference proteome</keyword>
<comment type="caution">
    <text evidence="3">The sequence shown here is derived from an EMBL/GenBank/DDBJ whole genome shotgun (WGS) entry which is preliminary data.</text>
</comment>
<dbReference type="InterPro" id="IPR006047">
    <property type="entry name" value="GH13_cat_dom"/>
</dbReference>
<dbReference type="Pfam" id="PF02922">
    <property type="entry name" value="CBM_48"/>
    <property type="match status" value="1"/>
</dbReference>
<dbReference type="AlphaFoldDB" id="A0A9X2RIE0"/>
<dbReference type="RefSeq" id="WP_255135698.1">
    <property type="nucleotide sequence ID" value="NZ_JANDBC010000003.1"/>
</dbReference>
<organism evidence="3 4">
    <name type="scientific">Gracilimonas sediminicola</name>
    <dbReference type="NCBI Taxonomy" id="2952158"/>
    <lineage>
        <taxon>Bacteria</taxon>
        <taxon>Pseudomonadati</taxon>
        <taxon>Balneolota</taxon>
        <taxon>Balneolia</taxon>
        <taxon>Balneolales</taxon>
        <taxon>Balneolaceae</taxon>
        <taxon>Gracilimonas</taxon>
    </lineage>
</organism>
<dbReference type="GO" id="GO:0005975">
    <property type="term" value="P:carbohydrate metabolic process"/>
    <property type="evidence" value="ECO:0007669"/>
    <property type="project" value="InterPro"/>
</dbReference>
<reference evidence="3" key="1">
    <citation type="submission" date="2022-06" db="EMBL/GenBank/DDBJ databases">
        <title>Gracilimonas sp. CAU 1638 isolated from sea sediment.</title>
        <authorList>
            <person name="Kim W."/>
        </authorList>
    </citation>
    <scope>NUCLEOTIDE SEQUENCE</scope>
    <source>
        <strain evidence="3">CAU 1638</strain>
    </source>
</reference>
<dbReference type="SUPFAM" id="SSF51445">
    <property type="entry name" value="(Trans)glycosidases"/>
    <property type="match status" value="1"/>
</dbReference>
<dbReference type="Gene3D" id="3.20.20.80">
    <property type="entry name" value="Glycosidases"/>
    <property type="match status" value="1"/>
</dbReference>
<dbReference type="Pfam" id="PF00128">
    <property type="entry name" value="Alpha-amylase"/>
    <property type="match status" value="1"/>
</dbReference>
<dbReference type="Gene3D" id="2.60.40.10">
    <property type="entry name" value="Immunoglobulins"/>
    <property type="match status" value="1"/>
</dbReference>
<dbReference type="InterPro" id="IPR013780">
    <property type="entry name" value="Glyco_hydro_b"/>
</dbReference>
<dbReference type="SMART" id="SM00642">
    <property type="entry name" value="Aamy"/>
    <property type="match status" value="1"/>
</dbReference>
<dbReference type="GO" id="GO:0004553">
    <property type="term" value="F:hydrolase activity, hydrolyzing O-glycosyl compounds"/>
    <property type="evidence" value="ECO:0007669"/>
    <property type="project" value="InterPro"/>
</dbReference>
<feature type="domain" description="Glycosyl hydrolase family 13 catalytic" evidence="2">
    <location>
        <begin position="164"/>
        <end position="574"/>
    </location>
</feature>
<dbReference type="InterPro" id="IPR014756">
    <property type="entry name" value="Ig_E-set"/>
</dbReference>
<keyword evidence="3" id="KW-0378">Hydrolase</keyword>
<dbReference type="Gene3D" id="2.60.40.1180">
    <property type="entry name" value="Golgi alpha-mannosidase II"/>
    <property type="match status" value="1"/>
</dbReference>
<gene>
    <name evidence="3" type="ORF">NM125_14510</name>
</gene>
<dbReference type="Proteomes" id="UP001139125">
    <property type="component" value="Unassembled WGS sequence"/>
</dbReference>
<accession>A0A9X2RIE0</accession>
<dbReference type="PANTHER" id="PTHR43002">
    <property type="entry name" value="GLYCOGEN DEBRANCHING ENZYME"/>
    <property type="match status" value="1"/>
</dbReference>
<dbReference type="InterPro" id="IPR013783">
    <property type="entry name" value="Ig-like_fold"/>
</dbReference>
<dbReference type="InterPro" id="IPR017853">
    <property type="entry name" value="GH"/>
</dbReference>